<keyword evidence="1" id="KW-0812">Transmembrane</keyword>
<sequence>MPVRSHGPFRPIRPTVSCALLALLLALFMSPAPASAAGSGPNAWSVRPAGAATDGVRRGAFSLDAAPGSKIKDAVLVSNLSKIPISFQVYGTDAYNTPRDGALAYREAGQAQQGIGRWVKLATNALVIPAGRSAEIPFTLTVPADATPGAHVGGIVALDNAVEQAGQDNGVDLGIQRAIAVRMQLTVAGPLTPGVTVRDVRLTHRPSGMPFRSGSATVRYTVVNTGNTVIQPTARPRATGLFGRTLKTFRTARLPVLLPGQSTVMTAAWDGAPPLDFVHASVRVSAQGVPEASAESGSVLLSWTTVAVLLALSALLVLALSQVRRRRRARLEELP</sequence>
<reference evidence="3" key="1">
    <citation type="submission" date="2022-10" db="EMBL/GenBank/DDBJ databases">
        <title>The complete genomes of actinobacterial strains from the NBC collection.</title>
        <authorList>
            <person name="Joergensen T.S."/>
            <person name="Alvarez Arevalo M."/>
            <person name="Sterndorff E.B."/>
            <person name="Faurdal D."/>
            <person name="Vuksanovic O."/>
            <person name="Mourched A.-S."/>
            <person name="Charusanti P."/>
            <person name="Shaw S."/>
            <person name="Blin K."/>
            <person name="Weber T."/>
        </authorList>
    </citation>
    <scope>NUCLEOTIDE SEQUENCE</scope>
    <source>
        <strain evidence="3">NBC_01393</strain>
    </source>
</reference>
<keyword evidence="1" id="KW-0472">Membrane</keyword>
<keyword evidence="2" id="KW-0732">Signal</keyword>
<protein>
    <submittedName>
        <fullName evidence="3">DUF916 domain-containing protein</fullName>
    </submittedName>
</protein>
<feature type="chain" id="PRO_5043413031" evidence="2">
    <location>
        <begin position="37"/>
        <end position="335"/>
    </location>
</feature>
<feature type="signal peptide" evidence="2">
    <location>
        <begin position="1"/>
        <end position="36"/>
    </location>
</feature>
<accession>A0AAU3IA64</accession>
<dbReference type="AlphaFoldDB" id="A0AAU3IA64"/>
<dbReference type="EMBL" id="CP109546">
    <property type="protein sequence ID" value="WTZ14066.1"/>
    <property type="molecule type" value="Genomic_DNA"/>
</dbReference>
<evidence type="ECO:0000256" key="2">
    <source>
        <dbReference type="SAM" id="SignalP"/>
    </source>
</evidence>
<gene>
    <name evidence="3" type="ORF">OG699_42595</name>
</gene>
<name>A0AAU3IA64_9ACTN</name>
<evidence type="ECO:0000256" key="1">
    <source>
        <dbReference type="SAM" id="Phobius"/>
    </source>
</evidence>
<feature type="transmembrane region" description="Helical" evidence="1">
    <location>
        <begin position="300"/>
        <end position="320"/>
    </location>
</feature>
<evidence type="ECO:0000313" key="3">
    <source>
        <dbReference type="EMBL" id="WTZ14066.1"/>
    </source>
</evidence>
<organism evidence="3">
    <name type="scientific">Streptomyces sp. NBC_01393</name>
    <dbReference type="NCBI Taxonomy" id="2903851"/>
    <lineage>
        <taxon>Bacteria</taxon>
        <taxon>Bacillati</taxon>
        <taxon>Actinomycetota</taxon>
        <taxon>Actinomycetes</taxon>
        <taxon>Kitasatosporales</taxon>
        <taxon>Streptomycetaceae</taxon>
        <taxon>Streptomyces</taxon>
    </lineage>
</organism>
<proteinExistence type="predicted"/>
<keyword evidence="1" id="KW-1133">Transmembrane helix</keyword>